<dbReference type="Proteomes" id="UP000305202">
    <property type="component" value="Unassembled WGS sequence"/>
</dbReference>
<evidence type="ECO:0000256" key="1">
    <source>
        <dbReference type="ARBA" id="ARBA00008769"/>
    </source>
</evidence>
<dbReference type="PANTHER" id="PTHR37944">
    <property type="entry name" value="PORIN B"/>
    <property type="match status" value="1"/>
</dbReference>
<dbReference type="EMBL" id="SZPQ01000020">
    <property type="protein sequence ID" value="TKI05358.1"/>
    <property type="molecule type" value="Genomic_DNA"/>
</dbReference>
<dbReference type="Gene3D" id="2.40.160.180">
    <property type="entry name" value="Carbohydrate-selective porin OprB"/>
    <property type="match status" value="1"/>
</dbReference>
<gene>
    <name evidence="3" type="ORF">FCN80_14695</name>
</gene>
<dbReference type="InterPro" id="IPR038673">
    <property type="entry name" value="OprB_sf"/>
</dbReference>
<evidence type="ECO:0000256" key="2">
    <source>
        <dbReference type="RuleBase" id="RU363072"/>
    </source>
</evidence>
<accession>A0ABY2SK03</accession>
<dbReference type="InterPro" id="IPR052932">
    <property type="entry name" value="OprB_Porin"/>
</dbReference>
<organism evidence="3 4">
    <name type="scientific">Martelella alba</name>
    <dbReference type="NCBI Taxonomy" id="2590451"/>
    <lineage>
        <taxon>Bacteria</taxon>
        <taxon>Pseudomonadati</taxon>
        <taxon>Pseudomonadota</taxon>
        <taxon>Alphaproteobacteria</taxon>
        <taxon>Hyphomicrobiales</taxon>
        <taxon>Aurantimonadaceae</taxon>
        <taxon>Martelella</taxon>
    </lineage>
</organism>
<dbReference type="PANTHER" id="PTHR37944:SF1">
    <property type="entry name" value="PORIN B"/>
    <property type="match status" value="1"/>
</dbReference>
<dbReference type="InterPro" id="IPR007049">
    <property type="entry name" value="Carb-sel_porin_OprB"/>
</dbReference>
<dbReference type="Pfam" id="PF04966">
    <property type="entry name" value="OprB"/>
    <property type="match status" value="1"/>
</dbReference>
<evidence type="ECO:0000313" key="4">
    <source>
        <dbReference type="Proteomes" id="UP000305202"/>
    </source>
</evidence>
<name>A0ABY2SK03_9HYPH</name>
<protein>
    <submittedName>
        <fullName evidence="3">Carbohydrate porin</fullName>
    </submittedName>
</protein>
<keyword evidence="4" id="KW-1185">Reference proteome</keyword>
<comment type="similarity">
    <text evidence="1 2">Belongs to the OprB family.</text>
</comment>
<comment type="caution">
    <text evidence="3">The sequence shown here is derived from an EMBL/GenBank/DDBJ whole genome shotgun (WGS) entry which is preliminary data.</text>
</comment>
<dbReference type="RefSeq" id="WP_136990921.1">
    <property type="nucleotide sequence ID" value="NZ_SZPQ01000020.1"/>
</dbReference>
<sequence>MHNGRYGGYGGYGGYLYLLQQVTAVKDNPRRGLSLFWHMSLNDRNTATMDYQSQIGAIYKGPFASRPRDFVGLGFSKMHINGSVAKRYRLLNEGKGIEDDTNPAYSPVRSAEYVTELNHNVAITPWFTLRPNVQLLAHPGGAENVKDAWVFSTQVMLRF</sequence>
<proteinExistence type="inferred from homology"/>
<reference evidence="3 4" key="1">
    <citation type="submission" date="2019-04" db="EMBL/GenBank/DDBJ databases">
        <authorList>
            <person name="Li M."/>
            <person name="Gao C."/>
        </authorList>
    </citation>
    <scope>NUCLEOTIDE SEQUENCE [LARGE SCALE GENOMIC DNA]</scope>
    <source>
        <strain evidence="3 4">BGMRC 2031</strain>
    </source>
</reference>
<evidence type="ECO:0000313" key="3">
    <source>
        <dbReference type="EMBL" id="TKI05358.1"/>
    </source>
</evidence>